<keyword evidence="5 10" id="KW-0812">Transmembrane</keyword>
<evidence type="ECO:0000256" key="3">
    <source>
        <dbReference type="ARBA" id="ARBA00022448"/>
    </source>
</evidence>
<dbReference type="NCBIfam" id="TIGR00220">
    <property type="entry name" value="mscL"/>
    <property type="match status" value="1"/>
</dbReference>
<comment type="caution">
    <text evidence="11">The sequence shown here is derived from an EMBL/GenBank/DDBJ whole genome shotgun (WGS) entry which is preliminary data.</text>
</comment>
<comment type="subunit">
    <text evidence="10">Homopentamer.</text>
</comment>
<evidence type="ECO:0000256" key="6">
    <source>
        <dbReference type="ARBA" id="ARBA00022989"/>
    </source>
</evidence>
<feature type="transmembrane region" description="Helical" evidence="10">
    <location>
        <begin position="69"/>
        <end position="91"/>
    </location>
</feature>
<keyword evidence="7 10" id="KW-0406">Ion transport</keyword>
<dbReference type="Gene3D" id="1.10.1200.120">
    <property type="entry name" value="Large-conductance mechanosensitive channel, MscL, domain 1"/>
    <property type="match status" value="1"/>
</dbReference>
<evidence type="ECO:0000256" key="4">
    <source>
        <dbReference type="ARBA" id="ARBA00022475"/>
    </source>
</evidence>
<gene>
    <name evidence="10" type="primary">mscL</name>
    <name evidence="11" type="ORF">IW245_006409</name>
</gene>
<organism evidence="11 12">
    <name type="scientific">Longispora fulva</name>
    <dbReference type="NCBI Taxonomy" id="619741"/>
    <lineage>
        <taxon>Bacteria</taxon>
        <taxon>Bacillati</taxon>
        <taxon>Actinomycetota</taxon>
        <taxon>Actinomycetes</taxon>
        <taxon>Micromonosporales</taxon>
        <taxon>Micromonosporaceae</taxon>
        <taxon>Longispora</taxon>
    </lineage>
</organism>
<feature type="transmembrane region" description="Helical" evidence="10">
    <location>
        <begin position="12"/>
        <end position="31"/>
    </location>
</feature>
<dbReference type="PRINTS" id="PR01264">
    <property type="entry name" value="MECHCHANNEL"/>
</dbReference>
<dbReference type="PANTHER" id="PTHR30266">
    <property type="entry name" value="MECHANOSENSITIVE CHANNEL MSCL"/>
    <property type="match status" value="1"/>
</dbReference>
<keyword evidence="3 10" id="KW-0813">Transport</keyword>
<evidence type="ECO:0000256" key="8">
    <source>
        <dbReference type="ARBA" id="ARBA00023136"/>
    </source>
</evidence>
<proteinExistence type="inferred from homology"/>
<dbReference type="PANTHER" id="PTHR30266:SF2">
    <property type="entry name" value="LARGE-CONDUCTANCE MECHANOSENSITIVE CHANNEL"/>
    <property type="match status" value="1"/>
</dbReference>
<dbReference type="Pfam" id="PF01741">
    <property type="entry name" value="MscL"/>
    <property type="match status" value="1"/>
</dbReference>
<dbReference type="Proteomes" id="UP000622552">
    <property type="component" value="Unassembled WGS sequence"/>
</dbReference>
<dbReference type="GO" id="GO:0008381">
    <property type="term" value="F:mechanosensitive monoatomic ion channel activity"/>
    <property type="evidence" value="ECO:0007669"/>
    <property type="project" value="UniProtKB-UniRule"/>
</dbReference>
<evidence type="ECO:0000256" key="1">
    <source>
        <dbReference type="ARBA" id="ARBA00004651"/>
    </source>
</evidence>
<keyword evidence="9 10" id="KW-0407">Ion channel</keyword>
<dbReference type="EMBL" id="JADOUF010000001">
    <property type="protein sequence ID" value="MBG6140215.1"/>
    <property type="molecule type" value="Genomic_DNA"/>
</dbReference>
<dbReference type="GO" id="GO:0005886">
    <property type="term" value="C:plasma membrane"/>
    <property type="evidence" value="ECO:0007669"/>
    <property type="project" value="UniProtKB-SubCell"/>
</dbReference>
<evidence type="ECO:0000256" key="9">
    <source>
        <dbReference type="ARBA" id="ARBA00023303"/>
    </source>
</evidence>
<evidence type="ECO:0000256" key="5">
    <source>
        <dbReference type="ARBA" id="ARBA00022692"/>
    </source>
</evidence>
<evidence type="ECO:0000256" key="7">
    <source>
        <dbReference type="ARBA" id="ARBA00023065"/>
    </source>
</evidence>
<dbReference type="SUPFAM" id="SSF81330">
    <property type="entry name" value="Gated mechanosensitive channel"/>
    <property type="match status" value="1"/>
</dbReference>
<dbReference type="InterPro" id="IPR019823">
    <property type="entry name" value="Mechanosensitive_channel_CS"/>
</dbReference>
<comment type="similarity">
    <text evidence="2 10">Belongs to the MscL family.</text>
</comment>
<accession>A0A8J7GM25</accession>
<reference evidence="11" key="1">
    <citation type="submission" date="2020-11" db="EMBL/GenBank/DDBJ databases">
        <title>Sequencing the genomes of 1000 actinobacteria strains.</title>
        <authorList>
            <person name="Klenk H.-P."/>
        </authorList>
    </citation>
    <scope>NUCLEOTIDE SEQUENCE</scope>
    <source>
        <strain evidence="11">DSM 45356</strain>
    </source>
</reference>
<evidence type="ECO:0000313" key="11">
    <source>
        <dbReference type="EMBL" id="MBG6140215.1"/>
    </source>
</evidence>
<keyword evidence="12" id="KW-1185">Reference proteome</keyword>
<keyword evidence="8 10" id="KW-0472">Membrane</keyword>
<evidence type="ECO:0000256" key="10">
    <source>
        <dbReference type="HAMAP-Rule" id="MF_00115"/>
    </source>
</evidence>
<evidence type="ECO:0000256" key="2">
    <source>
        <dbReference type="ARBA" id="ARBA00007254"/>
    </source>
</evidence>
<dbReference type="PROSITE" id="PS01327">
    <property type="entry name" value="MSCL"/>
    <property type="match status" value="1"/>
</dbReference>
<dbReference type="AlphaFoldDB" id="A0A8J7GM25"/>
<dbReference type="RefSeq" id="WP_197006784.1">
    <property type="nucleotide sequence ID" value="NZ_BONS01000006.1"/>
</dbReference>
<dbReference type="HAMAP" id="MF_00115">
    <property type="entry name" value="MscL"/>
    <property type="match status" value="1"/>
</dbReference>
<name>A0A8J7GM25_9ACTN</name>
<comment type="function">
    <text evidence="10">Channel that opens in response to stretch forces in the membrane lipid bilayer. May participate in the regulation of osmotic pressure changes within the cell.</text>
</comment>
<comment type="subcellular location">
    <subcellularLocation>
        <location evidence="1 10">Cell membrane</location>
        <topology evidence="1 10">Multi-pass membrane protein</topology>
    </subcellularLocation>
</comment>
<dbReference type="InterPro" id="IPR037673">
    <property type="entry name" value="MSC/AndL"/>
</dbReference>
<sequence>MLKGFKDFITRGNVVDLAVGVVIGAAFGALVKAFTDAFIDPLIKLVTGGKATSGEWRVNADVVFNYGSFINAVITFLLTAAVIYFVIVMPMNKYNEYRKRNDEEVVEKLSAEVQLLQDIRDELRRGNRA</sequence>
<dbReference type="InterPro" id="IPR001185">
    <property type="entry name" value="MS_channel"/>
</dbReference>
<protein>
    <recommendedName>
        <fullName evidence="10">Large-conductance mechanosensitive channel</fullName>
    </recommendedName>
</protein>
<evidence type="ECO:0000313" key="12">
    <source>
        <dbReference type="Proteomes" id="UP000622552"/>
    </source>
</evidence>
<dbReference type="InterPro" id="IPR036019">
    <property type="entry name" value="MscL_channel"/>
</dbReference>
<keyword evidence="4 10" id="KW-1003">Cell membrane</keyword>
<keyword evidence="6 10" id="KW-1133">Transmembrane helix</keyword>